<protein>
    <recommendedName>
        <fullName evidence="2">Mei2-like C-terminal RNA recognition motif domain-containing protein</fullName>
    </recommendedName>
</protein>
<organism evidence="3 4">
    <name type="scientific">Vigna mungo</name>
    <name type="common">Black gram</name>
    <name type="synonym">Phaseolus mungo</name>
    <dbReference type="NCBI Taxonomy" id="3915"/>
    <lineage>
        <taxon>Eukaryota</taxon>
        <taxon>Viridiplantae</taxon>
        <taxon>Streptophyta</taxon>
        <taxon>Embryophyta</taxon>
        <taxon>Tracheophyta</taxon>
        <taxon>Spermatophyta</taxon>
        <taxon>Magnoliopsida</taxon>
        <taxon>eudicotyledons</taxon>
        <taxon>Gunneridae</taxon>
        <taxon>Pentapetalae</taxon>
        <taxon>rosids</taxon>
        <taxon>fabids</taxon>
        <taxon>Fabales</taxon>
        <taxon>Fabaceae</taxon>
        <taxon>Papilionoideae</taxon>
        <taxon>50 kb inversion clade</taxon>
        <taxon>NPAAA clade</taxon>
        <taxon>indigoferoid/millettioid clade</taxon>
        <taxon>Phaseoleae</taxon>
        <taxon>Vigna</taxon>
    </lineage>
</organism>
<proteinExistence type="predicted"/>
<sequence>MNMGGHASIGAGLPGNTAEISSPNFRMMSLPRPGSLFHGNSSYTGQGATNIDVLAGRGQSRRPDNAGNQMDSKKLYQLDLDKIAFNGKKWEKFNSEKVASLAYARIQGKAALVMHFQNSSLMNEDKRCRPILFHSEGQDTSDQEHFLSSNLNICIRQPDGSYSGDLLESPKGNLELEKD</sequence>
<evidence type="ECO:0000313" key="4">
    <source>
        <dbReference type="Proteomes" id="UP001374535"/>
    </source>
</evidence>
<keyword evidence="1" id="KW-0694">RNA-binding</keyword>
<dbReference type="EMBL" id="CP144691">
    <property type="protein sequence ID" value="WVY93990.1"/>
    <property type="molecule type" value="Genomic_DNA"/>
</dbReference>
<dbReference type="GO" id="GO:0003723">
    <property type="term" value="F:RNA binding"/>
    <property type="evidence" value="ECO:0007669"/>
    <property type="project" value="UniProtKB-KW"/>
</dbReference>
<reference evidence="3 4" key="1">
    <citation type="journal article" date="2023" name="Life. Sci Alliance">
        <title>Evolutionary insights into 3D genome organization and epigenetic landscape of Vigna mungo.</title>
        <authorList>
            <person name="Junaid A."/>
            <person name="Singh B."/>
            <person name="Bhatia S."/>
        </authorList>
    </citation>
    <scope>NUCLEOTIDE SEQUENCE [LARGE SCALE GENOMIC DNA]</scope>
    <source>
        <strain evidence="3">Urdbean</strain>
    </source>
</reference>
<dbReference type="Pfam" id="PF04059">
    <property type="entry name" value="RRM_2"/>
    <property type="match status" value="1"/>
</dbReference>
<evidence type="ECO:0000313" key="3">
    <source>
        <dbReference type="EMBL" id="WVY93990.1"/>
    </source>
</evidence>
<dbReference type="AlphaFoldDB" id="A0AAQ3MNA7"/>
<evidence type="ECO:0000259" key="2">
    <source>
        <dbReference type="Pfam" id="PF04059"/>
    </source>
</evidence>
<dbReference type="Proteomes" id="UP001374535">
    <property type="component" value="Chromosome 10"/>
</dbReference>
<dbReference type="PANTHER" id="PTHR23189">
    <property type="entry name" value="RNA RECOGNITION MOTIF-CONTAINING"/>
    <property type="match status" value="1"/>
</dbReference>
<dbReference type="InterPro" id="IPR007201">
    <property type="entry name" value="Mei2-like_Rrm_C"/>
</dbReference>
<feature type="domain" description="Mei2-like C-terminal RNA recognition motif" evidence="2">
    <location>
        <begin position="84"/>
        <end position="117"/>
    </location>
</feature>
<keyword evidence="4" id="KW-1185">Reference proteome</keyword>
<evidence type="ECO:0000256" key="1">
    <source>
        <dbReference type="ARBA" id="ARBA00022884"/>
    </source>
</evidence>
<accession>A0AAQ3MNA7</accession>
<name>A0AAQ3MNA7_VIGMU</name>
<gene>
    <name evidence="3" type="ORF">V8G54_033078</name>
</gene>